<protein>
    <submittedName>
        <fullName evidence="1">Uncharacterized protein</fullName>
    </submittedName>
</protein>
<sequence>MKALSLEKDFAELELNTKCVVEMEGNQTVLHPPPSNTKQGERPWNYVAVPTSAPVPSQSPRDPICVEAQDGVMTGWEVGMLQGPATNVVCILELAINTSSVKLRAKPVTGVCLILINFNAVFDFPKESSTLFKQKFVNLQCPLAKRQHLRCHKKPLCYWMTVLGQDPLIVSYQMLQSGYSRTSSSETSGREQCEFLPGSPVPLGIAAVALRDWRSVQWLGGHSTETTRGFSEA</sequence>
<gene>
    <name evidence="1" type="ORF">E2I00_006416</name>
</gene>
<evidence type="ECO:0000313" key="1">
    <source>
        <dbReference type="EMBL" id="KAB0407213.1"/>
    </source>
</evidence>
<dbReference type="AlphaFoldDB" id="A0A6A1QKH4"/>
<dbReference type="EMBL" id="SGJD01000074">
    <property type="protein sequence ID" value="KAB0407213.1"/>
    <property type="molecule type" value="Genomic_DNA"/>
</dbReference>
<dbReference type="OrthoDB" id="3176171at2759"/>
<proteinExistence type="predicted"/>
<comment type="caution">
    <text evidence="1">The sequence shown here is derived from an EMBL/GenBank/DDBJ whole genome shotgun (WGS) entry which is preliminary data.</text>
</comment>
<reference evidence="1 2" key="1">
    <citation type="journal article" date="2019" name="PLoS ONE">
        <title>Genomic analyses reveal an absence of contemporary introgressive admixture between fin whales and blue whales, despite known hybrids.</title>
        <authorList>
            <person name="Westbury M.V."/>
            <person name="Petersen B."/>
            <person name="Lorenzen E.D."/>
        </authorList>
    </citation>
    <scope>NUCLEOTIDE SEQUENCE [LARGE SCALE GENOMIC DNA]</scope>
    <source>
        <strain evidence="1">FinWhale-01</strain>
    </source>
</reference>
<accession>A0A6A1QKH4</accession>
<dbReference type="Proteomes" id="UP000437017">
    <property type="component" value="Unassembled WGS sequence"/>
</dbReference>
<evidence type="ECO:0000313" key="2">
    <source>
        <dbReference type="Proteomes" id="UP000437017"/>
    </source>
</evidence>
<name>A0A6A1QKH4_BALPH</name>
<keyword evidence="2" id="KW-1185">Reference proteome</keyword>
<organism evidence="1 2">
    <name type="scientific">Balaenoptera physalus</name>
    <name type="common">Fin whale</name>
    <name type="synonym">Balaena physalus</name>
    <dbReference type="NCBI Taxonomy" id="9770"/>
    <lineage>
        <taxon>Eukaryota</taxon>
        <taxon>Metazoa</taxon>
        <taxon>Chordata</taxon>
        <taxon>Craniata</taxon>
        <taxon>Vertebrata</taxon>
        <taxon>Euteleostomi</taxon>
        <taxon>Mammalia</taxon>
        <taxon>Eutheria</taxon>
        <taxon>Laurasiatheria</taxon>
        <taxon>Artiodactyla</taxon>
        <taxon>Whippomorpha</taxon>
        <taxon>Cetacea</taxon>
        <taxon>Mysticeti</taxon>
        <taxon>Balaenopteridae</taxon>
        <taxon>Balaenoptera</taxon>
    </lineage>
</organism>